<dbReference type="AlphaFoldDB" id="C8NDG6"/>
<name>C8NDG6_CARH6</name>
<dbReference type="EMBL" id="ACKY01000135">
    <property type="protein sequence ID" value="EEV87342.1"/>
    <property type="molecule type" value="Genomic_DNA"/>
</dbReference>
<reference evidence="1 2" key="1">
    <citation type="submission" date="2009-08" db="EMBL/GenBank/DDBJ databases">
        <authorList>
            <person name="Qin X."/>
            <person name="Bachman B."/>
            <person name="Battles P."/>
            <person name="Bell A."/>
            <person name="Bess C."/>
            <person name="Bickham C."/>
            <person name="Chaboub L."/>
            <person name="Chen D."/>
            <person name="Coyle M."/>
            <person name="Deiros D.R."/>
            <person name="Dinh H."/>
            <person name="Forbes L."/>
            <person name="Fowler G."/>
            <person name="Francisco L."/>
            <person name="Fu Q."/>
            <person name="Gubbala S."/>
            <person name="Hale W."/>
            <person name="Han Y."/>
            <person name="Hemphill L."/>
            <person name="Highlander S.K."/>
            <person name="Hirani K."/>
            <person name="Hogues M."/>
            <person name="Jackson L."/>
            <person name="Jakkamsetti A."/>
            <person name="Javaid M."/>
            <person name="Jiang H."/>
            <person name="Korchina V."/>
            <person name="Kovar C."/>
            <person name="Lara F."/>
            <person name="Lee S."/>
            <person name="Mata R."/>
            <person name="Mathew T."/>
            <person name="Moen C."/>
            <person name="Morales K."/>
            <person name="Munidasa M."/>
            <person name="Nazareth L."/>
            <person name="Ngo R."/>
            <person name="Nguyen L."/>
            <person name="Okwuonu G."/>
            <person name="Ongeri F."/>
            <person name="Patil S."/>
            <person name="Petrosino J."/>
            <person name="Pham C."/>
            <person name="Pham P."/>
            <person name="Pu L.-L."/>
            <person name="Puazo M."/>
            <person name="Raj R."/>
            <person name="Reid J."/>
            <person name="Rouhana J."/>
            <person name="Saada N."/>
            <person name="Shang Y."/>
            <person name="Simmons D."/>
            <person name="Thornton R."/>
            <person name="Warren J."/>
            <person name="Weissenberger G."/>
            <person name="Zhang J."/>
            <person name="Zhang L."/>
            <person name="Zhou C."/>
            <person name="Zhu D."/>
            <person name="Muzny D."/>
            <person name="Worley K."/>
            <person name="Gibbs R."/>
        </authorList>
    </citation>
    <scope>NUCLEOTIDE SEQUENCE [LARGE SCALE GENOMIC DNA]</scope>
    <source>
        <strain evidence="2">ATCC 15826 / DSM 8339 / NCTC 10426 / 6573</strain>
    </source>
</reference>
<dbReference type="RefSeq" id="WP_004143341.1">
    <property type="nucleotide sequence ID" value="NZ_GG694030.1"/>
</dbReference>
<evidence type="ECO:0000313" key="1">
    <source>
        <dbReference type="EMBL" id="EEV87342.1"/>
    </source>
</evidence>
<organism evidence="1 2">
    <name type="scientific">Cardiobacterium hominis (strain ATCC 15826 / DSM 8339 / NCTC 10426 / 6573)</name>
    <dbReference type="NCBI Taxonomy" id="638300"/>
    <lineage>
        <taxon>Bacteria</taxon>
        <taxon>Pseudomonadati</taxon>
        <taxon>Pseudomonadota</taxon>
        <taxon>Gammaproteobacteria</taxon>
        <taxon>Cardiobacteriales</taxon>
        <taxon>Cardiobacteriaceae</taxon>
        <taxon>Cardiobacterium</taxon>
    </lineage>
</organism>
<feature type="non-terminal residue" evidence="1">
    <location>
        <position position="136"/>
    </location>
</feature>
<comment type="caution">
    <text evidence="1">The sequence shown here is derived from an EMBL/GenBank/DDBJ whole genome shotgun (WGS) entry which is preliminary data.</text>
</comment>
<keyword evidence="2" id="KW-1185">Reference proteome</keyword>
<gene>
    <name evidence="1" type="ORF">HMPREF0198_2544</name>
</gene>
<dbReference type="Proteomes" id="UP000004870">
    <property type="component" value="Unassembled WGS sequence"/>
</dbReference>
<accession>C8NDG6</accession>
<proteinExistence type="predicted"/>
<protein>
    <submittedName>
        <fullName evidence="1">Uncharacterized protein</fullName>
    </submittedName>
</protein>
<evidence type="ECO:0000313" key="2">
    <source>
        <dbReference type="Proteomes" id="UP000004870"/>
    </source>
</evidence>
<dbReference type="HOGENOM" id="CLU_1879708_0_0_6"/>
<sequence length="136" mass="14795">MTNSAEPALHQHRLWAIAMLLPVLLACLSSCHSTTLIQGKKTDLGAEFVYEQTLDKKDAGNYDYHYRGEHKGVHTSGDGKLTIIATDGKLTMKAAELNSGKSQVYLYGAKGVDAEAGEIVEHTISACESKQRGFLK</sequence>